<organism evidence="2 3">
    <name type="scientific">Flaviflagellibacter deserti</name>
    <dbReference type="NCBI Taxonomy" id="2267266"/>
    <lineage>
        <taxon>Bacteria</taxon>
        <taxon>Pseudomonadati</taxon>
        <taxon>Pseudomonadota</taxon>
        <taxon>Alphaproteobacteria</taxon>
        <taxon>Hyphomicrobiales</taxon>
        <taxon>Flaviflagellibacter</taxon>
    </lineage>
</organism>
<dbReference type="InterPro" id="IPR009642">
    <property type="entry name" value="DUF1236"/>
</dbReference>
<keyword evidence="3" id="KW-1185">Reference proteome</keyword>
<protein>
    <submittedName>
        <fullName evidence="2">DUF1236 domain-containing protein</fullName>
    </submittedName>
</protein>
<gene>
    <name evidence="2" type="ORF">ACFPFW_00560</name>
</gene>
<dbReference type="RefSeq" id="WP_114955289.1">
    <property type="nucleotide sequence ID" value="NZ_JBHSJF010000001.1"/>
</dbReference>
<comment type="caution">
    <text evidence="2">The sequence shown here is derived from an EMBL/GenBank/DDBJ whole genome shotgun (WGS) entry which is preliminary data.</text>
</comment>
<dbReference type="Pfam" id="PF06823">
    <property type="entry name" value="DUF1236"/>
    <property type="match status" value="1"/>
</dbReference>
<dbReference type="EMBL" id="JBHSJF010000001">
    <property type="protein sequence ID" value="MFC5066502.1"/>
    <property type="molecule type" value="Genomic_DNA"/>
</dbReference>
<evidence type="ECO:0000256" key="1">
    <source>
        <dbReference type="SAM" id="SignalP"/>
    </source>
</evidence>
<sequence length="98" mass="10467">MKQMVLATAMTLMAGAALAQTVIVSPEERTQIRQYVVKQKVTAVPADVSLSVGTVVPETVELHTIEGVPSATKYRYVSVGGRTALVDPGTRKVVEIID</sequence>
<accession>A0ABV9YWR2</accession>
<keyword evidence="1" id="KW-0732">Signal</keyword>
<feature type="signal peptide" evidence="1">
    <location>
        <begin position="1"/>
        <end position="19"/>
    </location>
</feature>
<evidence type="ECO:0000313" key="2">
    <source>
        <dbReference type="EMBL" id="MFC5066502.1"/>
    </source>
</evidence>
<feature type="chain" id="PRO_5046792256" evidence="1">
    <location>
        <begin position="20"/>
        <end position="98"/>
    </location>
</feature>
<evidence type="ECO:0000313" key="3">
    <source>
        <dbReference type="Proteomes" id="UP001595796"/>
    </source>
</evidence>
<name>A0ABV9YWR2_9HYPH</name>
<dbReference type="Proteomes" id="UP001595796">
    <property type="component" value="Unassembled WGS sequence"/>
</dbReference>
<reference evidence="3" key="1">
    <citation type="journal article" date="2019" name="Int. J. Syst. Evol. Microbiol.">
        <title>The Global Catalogue of Microorganisms (GCM) 10K type strain sequencing project: providing services to taxonomists for standard genome sequencing and annotation.</title>
        <authorList>
            <consortium name="The Broad Institute Genomics Platform"/>
            <consortium name="The Broad Institute Genome Sequencing Center for Infectious Disease"/>
            <person name="Wu L."/>
            <person name="Ma J."/>
        </authorList>
    </citation>
    <scope>NUCLEOTIDE SEQUENCE [LARGE SCALE GENOMIC DNA]</scope>
    <source>
        <strain evidence="3">CGMCC 1.16444</strain>
    </source>
</reference>
<proteinExistence type="predicted"/>